<dbReference type="InterPro" id="IPR038460">
    <property type="entry name" value="AcetylCoA_hyd_C_sf"/>
</dbReference>
<keyword evidence="2" id="KW-0808">Transferase</keyword>
<dbReference type="InterPro" id="IPR037171">
    <property type="entry name" value="NagB/RpiA_transferase-like"/>
</dbReference>
<feature type="domain" description="Acetyl-CoA hydrolase/transferase C-terminal" evidence="4">
    <location>
        <begin position="274"/>
        <end position="412"/>
    </location>
</feature>
<dbReference type="InterPro" id="IPR003702">
    <property type="entry name" value="ActCoA_hydro_N"/>
</dbReference>
<evidence type="ECO:0000313" key="6">
    <source>
        <dbReference type="EMBL" id="WJW65682.1"/>
    </source>
</evidence>
<dbReference type="Gene3D" id="3.40.1080.20">
    <property type="entry name" value="Acetyl-CoA hydrolase/transferase C-terminal domain"/>
    <property type="match status" value="1"/>
</dbReference>
<evidence type="ECO:0000259" key="3">
    <source>
        <dbReference type="Pfam" id="PF02550"/>
    </source>
</evidence>
<dbReference type="SUPFAM" id="SSF100950">
    <property type="entry name" value="NagB/RpiA/CoA transferase-like"/>
    <property type="match status" value="2"/>
</dbReference>
<gene>
    <name evidence="5" type="ORF">HXX08_10580</name>
    <name evidence="6" type="ORF">OZ401_001460</name>
</gene>
<evidence type="ECO:0000313" key="7">
    <source>
        <dbReference type="Proteomes" id="UP000521676"/>
    </source>
</evidence>
<dbReference type="EMBL" id="JACATZ010000001">
    <property type="protein sequence ID" value="NWJ46311.1"/>
    <property type="molecule type" value="Genomic_DNA"/>
</dbReference>
<sequence>MKLLKSANECLELLPAAPIIALHSACAEPQSLLEALLAAIRSGASPLSGATLYALTYRGAGSPPPLYADVELLAECKLHLKSFFPHPSLRQAAHAGLVDYVPASFSTVPGLIRRGFLKLDAAFLQVSVPDAEGYCSLGPSADYAEALVDSVPLLIAEMNRQMPRINGLRVHIDRFAAVIETDRPLLEVPPLEAGELERRVAANVANLIGDGATVQLGVGTVPEQVARLLKSHRNLGIHGGAITDPLIELLESGAVTNQNKPFDKGKSVTALLIGTQRLFDYAHEHPAIELQGIDVANNPAHISQLPNFVSVNSAIEVDYWGQVNAEAIGDWQLAGVGGQLDYVIGAWGAENGLSIIALPSVTVKGHPRIVPHLKASTPVSTPRHLAQVIVTENGVADLRGKSLSERKKLLTQLIS</sequence>
<reference evidence="6" key="2">
    <citation type="journal article" date="2024" name="Nature">
        <title>Anoxygenic phototroph of the Chloroflexota uses a type I reaction centre.</title>
        <authorList>
            <person name="Tsuji J.M."/>
            <person name="Shaw N.A."/>
            <person name="Nagashima S."/>
            <person name="Venkiteswaran J.J."/>
            <person name="Schiff S.L."/>
            <person name="Watanabe T."/>
            <person name="Fukui M."/>
            <person name="Hanada S."/>
            <person name="Tank M."/>
            <person name="Neufeld J.D."/>
        </authorList>
    </citation>
    <scope>NUCLEOTIDE SEQUENCE</scope>
    <source>
        <strain evidence="6">L227-S17</strain>
    </source>
</reference>
<evidence type="ECO:0000256" key="1">
    <source>
        <dbReference type="ARBA" id="ARBA00009632"/>
    </source>
</evidence>
<name>A0A8T7M2M2_9CHLR</name>
<evidence type="ECO:0000313" key="5">
    <source>
        <dbReference type="EMBL" id="NWJ46311.1"/>
    </source>
</evidence>
<accession>A0A8T7M2M2</accession>
<dbReference type="Gene3D" id="3.40.1080.10">
    <property type="entry name" value="Glutaconate Coenzyme A-transferase"/>
    <property type="match status" value="1"/>
</dbReference>
<organism evidence="5 7">
    <name type="scientific">Candidatus Chlorohelix allophototropha</name>
    <dbReference type="NCBI Taxonomy" id="3003348"/>
    <lineage>
        <taxon>Bacteria</taxon>
        <taxon>Bacillati</taxon>
        <taxon>Chloroflexota</taxon>
        <taxon>Chloroflexia</taxon>
        <taxon>Candidatus Chloroheliales</taxon>
        <taxon>Candidatus Chloroheliaceae</taxon>
        <taxon>Candidatus Chlorohelix</taxon>
    </lineage>
</organism>
<evidence type="ECO:0000256" key="2">
    <source>
        <dbReference type="ARBA" id="ARBA00022679"/>
    </source>
</evidence>
<dbReference type="Proteomes" id="UP001431572">
    <property type="component" value="Chromosome 1"/>
</dbReference>
<dbReference type="GO" id="GO:0008775">
    <property type="term" value="F:acetate CoA-transferase activity"/>
    <property type="evidence" value="ECO:0007669"/>
    <property type="project" value="InterPro"/>
</dbReference>
<feature type="domain" description="Acetyl-CoA hydrolase/transferase N-terminal" evidence="3">
    <location>
        <begin position="82"/>
        <end position="182"/>
    </location>
</feature>
<comment type="similarity">
    <text evidence="1">Belongs to the acetyl-CoA hydrolase/transferase family.</text>
</comment>
<evidence type="ECO:0000313" key="8">
    <source>
        <dbReference type="Proteomes" id="UP001431572"/>
    </source>
</evidence>
<keyword evidence="8" id="KW-1185">Reference proteome</keyword>
<dbReference type="GO" id="GO:0006083">
    <property type="term" value="P:acetate metabolic process"/>
    <property type="evidence" value="ECO:0007669"/>
    <property type="project" value="InterPro"/>
</dbReference>
<dbReference type="InterPro" id="IPR046433">
    <property type="entry name" value="ActCoA_hydro"/>
</dbReference>
<keyword evidence="5" id="KW-0378">Hydrolase</keyword>
<proteinExistence type="inferred from homology"/>
<reference evidence="5 7" key="1">
    <citation type="submission" date="2020-06" db="EMBL/GenBank/DDBJ databases">
        <title>Anoxygenic phototrophic Chloroflexota member uses a Type I reaction center.</title>
        <authorList>
            <person name="Tsuji J.M."/>
            <person name="Shaw N.A."/>
            <person name="Nagashima S."/>
            <person name="Venkiteswaran J."/>
            <person name="Schiff S.L."/>
            <person name="Hanada S."/>
            <person name="Tank M."/>
            <person name="Neufeld J.D."/>
        </authorList>
    </citation>
    <scope>NUCLEOTIDE SEQUENCE [LARGE SCALE GENOMIC DNA]</scope>
    <source>
        <strain evidence="5">L227-S17</strain>
    </source>
</reference>
<dbReference type="AlphaFoldDB" id="A0A8T7M2M2"/>
<protein>
    <submittedName>
        <fullName evidence="5">Acetyl-CoA hydrolase/transferase family protein</fullName>
    </submittedName>
</protein>
<dbReference type="Gene3D" id="3.30.750.70">
    <property type="entry name" value="4-hydroxybutyrate coenzyme like domains"/>
    <property type="match status" value="1"/>
</dbReference>
<evidence type="ECO:0000259" key="4">
    <source>
        <dbReference type="Pfam" id="PF13336"/>
    </source>
</evidence>
<dbReference type="GO" id="GO:0016787">
    <property type="term" value="F:hydrolase activity"/>
    <property type="evidence" value="ECO:0007669"/>
    <property type="project" value="UniProtKB-KW"/>
</dbReference>
<dbReference type="EMBL" id="CP128399">
    <property type="protein sequence ID" value="WJW65682.1"/>
    <property type="molecule type" value="Genomic_DNA"/>
</dbReference>
<dbReference type="Pfam" id="PF02550">
    <property type="entry name" value="AcetylCoA_hydro"/>
    <property type="match status" value="1"/>
</dbReference>
<dbReference type="Proteomes" id="UP000521676">
    <property type="component" value="Unassembled WGS sequence"/>
</dbReference>
<dbReference type="Pfam" id="PF13336">
    <property type="entry name" value="AcetylCoA_hyd_C"/>
    <property type="match status" value="1"/>
</dbReference>
<dbReference type="RefSeq" id="WP_341467570.1">
    <property type="nucleotide sequence ID" value="NZ_CP128399.1"/>
</dbReference>
<dbReference type="InterPro" id="IPR026888">
    <property type="entry name" value="AcetylCoA_hyd_C"/>
</dbReference>
<dbReference type="PANTHER" id="PTHR21432">
    <property type="entry name" value="ACETYL-COA HYDROLASE-RELATED"/>
    <property type="match status" value="1"/>
</dbReference>
<dbReference type="PANTHER" id="PTHR21432:SF20">
    <property type="entry name" value="ACETYL-COA HYDROLASE"/>
    <property type="match status" value="1"/>
</dbReference>